<accession>A0A813FFQ1</accession>
<dbReference type="AlphaFoldDB" id="A0A813FFQ1"/>
<proteinExistence type="predicted"/>
<organism evidence="2 3">
    <name type="scientific">Polarella glacialis</name>
    <name type="common">Dinoflagellate</name>
    <dbReference type="NCBI Taxonomy" id="89957"/>
    <lineage>
        <taxon>Eukaryota</taxon>
        <taxon>Sar</taxon>
        <taxon>Alveolata</taxon>
        <taxon>Dinophyceae</taxon>
        <taxon>Suessiales</taxon>
        <taxon>Suessiaceae</taxon>
        <taxon>Polarella</taxon>
    </lineage>
</organism>
<name>A0A813FFQ1_POLGL</name>
<gene>
    <name evidence="2" type="ORF">PGLA1383_LOCUS28516</name>
</gene>
<sequence>MELAPGLMPTVGVARPWSDPLLPFLPMPPIPPVEPMVRTASAIRELRAELKLIQERIPQDTCHVDLVDCDLFEWEVSLAGPDGTPYRGGTFHFLLRFPADYPIRNPSIQCMTPMYHCNIDRNGSVCMGLPEPGSGGVAEDRASTWTTAYDLIKAVYSLLVLPVPEGALVVEAAHLFHTDRRSYNRKAEEWTMKYAT</sequence>
<evidence type="ECO:0000313" key="3">
    <source>
        <dbReference type="Proteomes" id="UP000654075"/>
    </source>
</evidence>
<feature type="domain" description="UBC core" evidence="1">
    <location>
        <begin position="41"/>
        <end position="196"/>
    </location>
</feature>
<reference evidence="2" key="1">
    <citation type="submission" date="2021-02" db="EMBL/GenBank/DDBJ databases">
        <authorList>
            <person name="Dougan E. K."/>
            <person name="Rhodes N."/>
            <person name="Thang M."/>
            <person name="Chan C."/>
        </authorList>
    </citation>
    <scope>NUCLEOTIDE SEQUENCE</scope>
</reference>
<evidence type="ECO:0000259" key="1">
    <source>
        <dbReference type="PROSITE" id="PS50127"/>
    </source>
</evidence>
<dbReference type="InterPro" id="IPR050113">
    <property type="entry name" value="Ub_conjugating_enzyme"/>
</dbReference>
<dbReference type="PANTHER" id="PTHR24067">
    <property type="entry name" value="UBIQUITIN-CONJUGATING ENZYME E2"/>
    <property type="match status" value="1"/>
</dbReference>
<dbReference type="InterPro" id="IPR000608">
    <property type="entry name" value="UBC"/>
</dbReference>
<dbReference type="InterPro" id="IPR016135">
    <property type="entry name" value="UBQ-conjugating_enzyme/RWD"/>
</dbReference>
<dbReference type="Pfam" id="PF00179">
    <property type="entry name" value="UQ_con"/>
    <property type="match status" value="1"/>
</dbReference>
<dbReference type="OrthoDB" id="7851174at2759"/>
<dbReference type="Gene3D" id="3.10.110.10">
    <property type="entry name" value="Ubiquitin Conjugating Enzyme"/>
    <property type="match status" value="1"/>
</dbReference>
<protein>
    <recommendedName>
        <fullName evidence="1">UBC core domain-containing protein</fullName>
    </recommendedName>
</protein>
<evidence type="ECO:0000313" key="2">
    <source>
        <dbReference type="EMBL" id="CAE8610704.1"/>
    </source>
</evidence>
<dbReference type="Proteomes" id="UP000654075">
    <property type="component" value="Unassembled WGS sequence"/>
</dbReference>
<dbReference type="EMBL" id="CAJNNV010024821">
    <property type="protein sequence ID" value="CAE8610704.1"/>
    <property type="molecule type" value="Genomic_DNA"/>
</dbReference>
<comment type="caution">
    <text evidence="2">The sequence shown here is derived from an EMBL/GenBank/DDBJ whole genome shotgun (WGS) entry which is preliminary data.</text>
</comment>
<dbReference type="PROSITE" id="PS50127">
    <property type="entry name" value="UBC_2"/>
    <property type="match status" value="1"/>
</dbReference>
<keyword evidence="3" id="KW-1185">Reference proteome</keyword>
<dbReference type="SUPFAM" id="SSF54495">
    <property type="entry name" value="UBC-like"/>
    <property type="match status" value="1"/>
</dbReference>
<dbReference type="SMART" id="SM00212">
    <property type="entry name" value="UBCc"/>
    <property type="match status" value="1"/>
</dbReference>